<evidence type="ECO:0000313" key="2">
    <source>
        <dbReference type="Proteomes" id="UP001499878"/>
    </source>
</evidence>
<evidence type="ECO:0000313" key="1">
    <source>
        <dbReference type="EMBL" id="GAA5207746.1"/>
    </source>
</evidence>
<keyword evidence="2" id="KW-1185">Reference proteome</keyword>
<accession>A0ABP9T037</accession>
<organism evidence="1 2">
    <name type="scientific">Streptomyces thinghirensis</name>
    <dbReference type="NCBI Taxonomy" id="551547"/>
    <lineage>
        <taxon>Bacteria</taxon>
        <taxon>Bacillati</taxon>
        <taxon>Actinomycetota</taxon>
        <taxon>Actinomycetes</taxon>
        <taxon>Kitasatosporales</taxon>
        <taxon>Streptomycetaceae</taxon>
        <taxon>Streptomyces</taxon>
    </lineage>
</organism>
<comment type="caution">
    <text evidence="1">The sequence shown here is derived from an EMBL/GenBank/DDBJ whole genome shotgun (WGS) entry which is preliminary data.</text>
</comment>
<name>A0ABP9T037_9ACTN</name>
<proteinExistence type="predicted"/>
<dbReference type="EMBL" id="BAABJR010000005">
    <property type="protein sequence ID" value="GAA5207746.1"/>
    <property type="molecule type" value="Genomic_DNA"/>
</dbReference>
<evidence type="ECO:0008006" key="3">
    <source>
        <dbReference type="Google" id="ProtNLM"/>
    </source>
</evidence>
<reference evidence="2" key="1">
    <citation type="journal article" date="2019" name="Int. J. Syst. Evol. Microbiol.">
        <title>The Global Catalogue of Microorganisms (GCM) 10K type strain sequencing project: providing services to taxonomists for standard genome sequencing and annotation.</title>
        <authorList>
            <consortium name="The Broad Institute Genomics Platform"/>
            <consortium name="The Broad Institute Genome Sequencing Center for Infectious Disease"/>
            <person name="Wu L."/>
            <person name="Ma J."/>
        </authorList>
    </citation>
    <scope>NUCLEOTIDE SEQUENCE [LARGE SCALE GENOMIC DNA]</scope>
    <source>
        <strain evidence="2">JCM 18306</strain>
    </source>
</reference>
<sequence>MPCSAFTNSCVAMGTPDSDAILPAVLMCHVWHGGDQRTLQTDADIAVHAPAACRRRPPPCVLAPDTGRVSLTSDEAWRTEA</sequence>
<gene>
    <name evidence="1" type="ORF">GCM10023323_24500</name>
</gene>
<protein>
    <recommendedName>
        <fullName evidence="3">DUF397 domain-containing protein</fullName>
    </recommendedName>
</protein>
<dbReference type="Proteomes" id="UP001499878">
    <property type="component" value="Unassembled WGS sequence"/>
</dbReference>